<dbReference type="Proteomes" id="UP001432027">
    <property type="component" value="Unassembled WGS sequence"/>
</dbReference>
<accession>A0AAV5UH27</accession>
<evidence type="ECO:0000313" key="1">
    <source>
        <dbReference type="EMBL" id="GMT06018.1"/>
    </source>
</evidence>
<keyword evidence="2" id="KW-1185">Reference proteome</keyword>
<feature type="non-terminal residue" evidence="1">
    <location>
        <position position="1"/>
    </location>
</feature>
<evidence type="ECO:0000313" key="2">
    <source>
        <dbReference type="Proteomes" id="UP001432027"/>
    </source>
</evidence>
<feature type="non-terminal residue" evidence="1">
    <location>
        <position position="70"/>
    </location>
</feature>
<reference evidence="1" key="1">
    <citation type="submission" date="2023-10" db="EMBL/GenBank/DDBJ databases">
        <title>Genome assembly of Pristionchus species.</title>
        <authorList>
            <person name="Yoshida K."/>
            <person name="Sommer R.J."/>
        </authorList>
    </citation>
    <scope>NUCLEOTIDE SEQUENCE</scope>
    <source>
        <strain evidence="1">RS0144</strain>
    </source>
</reference>
<gene>
    <name evidence="1" type="ORF">PENTCL1PPCAC_28192</name>
</gene>
<dbReference type="EMBL" id="BTSX01000006">
    <property type="protein sequence ID" value="GMT06018.1"/>
    <property type="molecule type" value="Genomic_DNA"/>
</dbReference>
<organism evidence="1 2">
    <name type="scientific">Pristionchus entomophagus</name>
    <dbReference type="NCBI Taxonomy" id="358040"/>
    <lineage>
        <taxon>Eukaryota</taxon>
        <taxon>Metazoa</taxon>
        <taxon>Ecdysozoa</taxon>
        <taxon>Nematoda</taxon>
        <taxon>Chromadorea</taxon>
        <taxon>Rhabditida</taxon>
        <taxon>Rhabditina</taxon>
        <taxon>Diplogasteromorpha</taxon>
        <taxon>Diplogasteroidea</taxon>
        <taxon>Neodiplogasteridae</taxon>
        <taxon>Pristionchus</taxon>
    </lineage>
</organism>
<name>A0AAV5UH27_9BILA</name>
<sequence length="70" mass="7589">LVLGQDGGMVDDGLAFGCIGYLWRNQLGAEGKDVEFSTVREIFLQYFGNDSQLSVGSLLSPFGWLLNGDT</sequence>
<dbReference type="AlphaFoldDB" id="A0AAV5UH27"/>
<protein>
    <submittedName>
        <fullName evidence="1">Uncharacterized protein</fullName>
    </submittedName>
</protein>
<comment type="caution">
    <text evidence="1">The sequence shown here is derived from an EMBL/GenBank/DDBJ whole genome shotgun (WGS) entry which is preliminary data.</text>
</comment>
<proteinExistence type="predicted"/>